<feature type="compositionally biased region" description="Basic and acidic residues" evidence="1">
    <location>
        <begin position="955"/>
        <end position="973"/>
    </location>
</feature>
<organism evidence="2 3">
    <name type="scientific">Colletotrichum sublineola</name>
    <name type="common">Sorghum anthracnose fungus</name>
    <dbReference type="NCBI Taxonomy" id="1173701"/>
    <lineage>
        <taxon>Eukaryota</taxon>
        <taxon>Fungi</taxon>
        <taxon>Dikarya</taxon>
        <taxon>Ascomycota</taxon>
        <taxon>Pezizomycotina</taxon>
        <taxon>Sordariomycetes</taxon>
        <taxon>Hypocreomycetidae</taxon>
        <taxon>Glomerellales</taxon>
        <taxon>Glomerellaceae</taxon>
        <taxon>Colletotrichum</taxon>
        <taxon>Colletotrichum graminicola species complex</taxon>
    </lineage>
</organism>
<feature type="compositionally biased region" description="Basic and acidic residues" evidence="1">
    <location>
        <begin position="897"/>
        <end position="935"/>
    </location>
</feature>
<dbReference type="PANTHER" id="PTHR37848">
    <property type="entry name" value="EXPRESSED PROTEIN"/>
    <property type="match status" value="1"/>
</dbReference>
<feature type="compositionally biased region" description="Basic and acidic residues" evidence="1">
    <location>
        <begin position="603"/>
        <end position="620"/>
    </location>
</feature>
<feature type="compositionally biased region" description="Basic residues" evidence="1">
    <location>
        <begin position="589"/>
        <end position="602"/>
    </location>
</feature>
<sequence length="973" mass="107988">MSMPGAFSPDLPPFEPDSKKDNQPPDAYSLHTNDPYFDDEVAATSSSSSSAPAHDLPPSYTDEPQDPSSTAKRHPITATTTALLADEAGPSPLLFRKDPVTGAEIHTSRRLDTDPTFFETHITALAELPPRPYVRVRGTHTESVRKRDDKTESKTVVDFDVRLDLTPFLYRDIAARRSWRELRTVDNFQKVCRGTVFPTRAPGFGGSSSSADITGSGSAADRNRQPTLREWCHRYCASHAGLKTFTLFRTVTGFDEDEKLKGRLEDLVRATHYRGHIDISFPVQDARVDVYNTCRVNRWRWNPWVRWLFYLTFLWVFAWPYLFFRTKRFEVVEAEWPFSRRRRDPQTGRVTGREYVTLSELDWYNMWGRAISKAILERRQGELDQRDLRDAEGRQDTSFEEVLAGIEGEATRGLVRAGVSAMNVVNRHFGWGGRYLSLHARAKLTPSYGKLPAEGLGNPSRPVLDPASRAPPFPLLPPHSSEPSKLPLACSSHTSQTTPFDPPRQQSTERLTENGCQESAPGPGGLARRLEATPEQSHQRPIKSSDGGCTLARCDARVRMVSKDESEHQWARCALQRNLPPRRNENKEKGRKKEKGKGKGKGKGKERGNSHPGELPRKEEYLTQETDLTGTHPEPVSTTLAGTTHVLPLKTSYYSADIPIWLDLISSPTEWSASFLSPEAKEVLSVLGGMAVVFALPSTSSLPNATAPVADTSLVTATSPAAPPAPPSAEETRALITEVGRVIREGLGGWGWDGVSLGIGVGDGDADEWEELCAEWGLEFVQVRGGKKDESKNEFGEKMGIPRVLEALESNDWDAADDLDGGLPDLDSDADSVSGLPRSRRPLADGNGDSDDEAFDLDPESLDFGFDKSDFEGLKKAIWNLEQEQQPDTDETDDDDEKKGAAREALSKKRAEESAGKGKHGDDKGEELNGDEVEKIERMMRKLQAVRDMSAGLPEEQRRKMAKKAVGEVMKEL</sequence>
<feature type="compositionally biased region" description="Acidic residues" evidence="1">
    <location>
        <begin position="815"/>
        <end position="830"/>
    </location>
</feature>
<dbReference type="AlphaFoldDB" id="A0A066XA68"/>
<feature type="region of interest" description="Disordered" evidence="1">
    <location>
        <begin position="879"/>
        <end position="935"/>
    </location>
</feature>
<name>A0A066XA68_COLSU</name>
<feature type="compositionally biased region" description="Acidic residues" evidence="1">
    <location>
        <begin position="848"/>
        <end position="861"/>
    </location>
</feature>
<feature type="region of interest" description="Disordered" evidence="1">
    <location>
        <begin position="203"/>
        <end position="222"/>
    </location>
</feature>
<reference evidence="3" key="1">
    <citation type="journal article" date="2014" name="Genome Announc.">
        <title>Draft genome sequence of Colletotrichum sublineola, a destructive pathogen of cultivated sorghum.</title>
        <authorList>
            <person name="Baroncelli R."/>
            <person name="Sanz-Martin J.M."/>
            <person name="Rech G.E."/>
            <person name="Sukno S.A."/>
            <person name="Thon M.R."/>
        </authorList>
    </citation>
    <scope>NUCLEOTIDE SEQUENCE [LARGE SCALE GENOMIC DNA]</scope>
    <source>
        <strain evidence="3">TX430BB</strain>
    </source>
</reference>
<dbReference type="eggNOG" id="ENOG502S4VJ">
    <property type="taxonomic scope" value="Eukaryota"/>
</dbReference>
<dbReference type="PANTHER" id="PTHR37848:SF1">
    <property type="entry name" value="SUN DOMAIN-CONTAINING PROTEIN"/>
    <property type="match status" value="1"/>
</dbReference>
<feature type="region of interest" description="Disordered" evidence="1">
    <location>
        <begin position="449"/>
        <end position="549"/>
    </location>
</feature>
<feature type="region of interest" description="Disordered" evidence="1">
    <location>
        <begin position="562"/>
        <end position="620"/>
    </location>
</feature>
<feature type="compositionally biased region" description="Acidic residues" evidence="1">
    <location>
        <begin position="885"/>
        <end position="896"/>
    </location>
</feature>
<protein>
    <submittedName>
        <fullName evidence="2">Uncharacterized protein</fullName>
    </submittedName>
</protein>
<dbReference type="EMBL" id="JMSE01000984">
    <property type="protein sequence ID" value="KDN65827.1"/>
    <property type="molecule type" value="Genomic_DNA"/>
</dbReference>
<dbReference type="Proteomes" id="UP000027238">
    <property type="component" value="Unassembled WGS sequence"/>
</dbReference>
<feature type="region of interest" description="Disordered" evidence="1">
    <location>
        <begin position="1"/>
        <end position="73"/>
    </location>
</feature>
<dbReference type="Pfam" id="PF10199">
    <property type="entry name" value="Adaptin_binding"/>
    <property type="match status" value="1"/>
</dbReference>
<feature type="compositionally biased region" description="Polar residues" evidence="1">
    <location>
        <begin position="491"/>
        <end position="517"/>
    </location>
</feature>
<evidence type="ECO:0000313" key="2">
    <source>
        <dbReference type="EMBL" id="KDN65827.1"/>
    </source>
</evidence>
<dbReference type="Gene3D" id="3.40.50.11960">
    <property type="match status" value="1"/>
</dbReference>
<feature type="compositionally biased region" description="Low complexity" evidence="1">
    <location>
        <begin position="207"/>
        <end position="220"/>
    </location>
</feature>
<evidence type="ECO:0000256" key="1">
    <source>
        <dbReference type="SAM" id="MobiDB-lite"/>
    </source>
</evidence>
<feature type="region of interest" description="Disordered" evidence="1">
    <location>
        <begin position="815"/>
        <end position="861"/>
    </location>
</feature>
<accession>A0A066XA68</accession>
<feature type="region of interest" description="Disordered" evidence="1">
    <location>
        <begin position="947"/>
        <end position="973"/>
    </location>
</feature>
<proteinExistence type="predicted"/>
<keyword evidence="3" id="KW-1185">Reference proteome</keyword>
<comment type="caution">
    <text evidence="2">The sequence shown here is derived from an EMBL/GenBank/DDBJ whole genome shotgun (WGS) entry which is preliminary data.</text>
</comment>
<gene>
    <name evidence="2" type="ORF">CSUB01_05010</name>
</gene>
<dbReference type="HOGENOM" id="CLU_305022_0_0_1"/>
<evidence type="ECO:0000313" key="3">
    <source>
        <dbReference type="Proteomes" id="UP000027238"/>
    </source>
</evidence>
<dbReference type="OrthoDB" id="203796at2759"/>